<dbReference type="Gene3D" id="2.170.15.10">
    <property type="entry name" value="Proaerolysin, chain A, domain 3"/>
    <property type="match status" value="1"/>
</dbReference>
<dbReference type="Proteomes" id="UP000186698">
    <property type="component" value="Chromosome 1L"/>
</dbReference>
<dbReference type="Bgee" id="108697487">
    <property type="expression patterns" value="Expressed in spleen and 2 other cell types or tissues"/>
</dbReference>
<protein>
    <submittedName>
        <fullName evidence="3">Uncharacterized protein LOC108697487</fullName>
    </submittedName>
</protein>
<name>A0A1L8HSW2_XENLA</name>
<dbReference type="RefSeq" id="XP_018083063.1">
    <property type="nucleotide sequence ID" value="XM_018227574.2"/>
</dbReference>
<feature type="compositionally biased region" description="Low complexity" evidence="1">
    <location>
        <begin position="19"/>
        <end position="32"/>
    </location>
</feature>
<dbReference type="KEGG" id="xla:108697487"/>
<dbReference type="CDD" id="cd20229">
    <property type="entry name" value="PFM_tachylectin-like"/>
    <property type="match status" value="1"/>
</dbReference>
<evidence type="ECO:0000256" key="1">
    <source>
        <dbReference type="SAM" id="MobiDB-lite"/>
    </source>
</evidence>
<keyword evidence="2" id="KW-1185">Reference proteome</keyword>
<evidence type="ECO:0000313" key="2">
    <source>
        <dbReference type="Proteomes" id="UP000186698"/>
    </source>
</evidence>
<dbReference type="PaxDb" id="8355-A0A1L8HSW2"/>
<reference evidence="3" key="1">
    <citation type="submission" date="2025-08" db="UniProtKB">
        <authorList>
            <consortium name="RefSeq"/>
        </authorList>
    </citation>
    <scope>IDENTIFICATION</scope>
    <source>
        <strain evidence="3">J_2021</strain>
        <tissue evidence="3">Erythrocytes</tissue>
    </source>
</reference>
<sequence>MGGNKLSHQRKDAMDEELSQPSTSSSSPIQTLETDGPSISAPDSGFYPNTSIPDRSGQVPRELRSTWRDCTANGKTIKSILSLQFLTDDVKTVSQSTEVVEQQSYVNRSTSLLKCTFKFEKTLKEKSEFSKDHGFTVAAGNEGTFEAGIPCIGDVKTKVSLPHKWNLFTSNEREVSISVNTNVEVQGRKAVRLEATIKKAKNTISYRAEVLNLDGHKVPISGTWTGDIYHDLVVKQEDVFL</sequence>
<dbReference type="GeneID" id="108697487"/>
<dbReference type="STRING" id="8355.A0A1L8HSW2"/>
<gene>
    <name evidence="3" type="primary">LOC108697487</name>
</gene>
<feature type="region of interest" description="Disordered" evidence="1">
    <location>
        <begin position="1"/>
        <end position="61"/>
    </location>
</feature>
<organism evidence="2 3">
    <name type="scientific">Xenopus laevis</name>
    <name type="common">African clawed frog</name>
    <dbReference type="NCBI Taxonomy" id="8355"/>
    <lineage>
        <taxon>Eukaryota</taxon>
        <taxon>Metazoa</taxon>
        <taxon>Chordata</taxon>
        <taxon>Craniata</taxon>
        <taxon>Vertebrata</taxon>
        <taxon>Euteleostomi</taxon>
        <taxon>Amphibia</taxon>
        <taxon>Batrachia</taxon>
        <taxon>Anura</taxon>
        <taxon>Pipoidea</taxon>
        <taxon>Pipidae</taxon>
        <taxon>Xenopodinae</taxon>
        <taxon>Xenopus</taxon>
        <taxon>Xenopus</taxon>
    </lineage>
</organism>
<dbReference type="SUPFAM" id="SSF56973">
    <property type="entry name" value="Aerolisin/ETX pore-forming domain"/>
    <property type="match status" value="1"/>
</dbReference>
<accession>A0A1L8HSW2</accession>
<evidence type="ECO:0000313" key="3">
    <source>
        <dbReference type="RefSeq" id="XP_018083063.1"/>
    </source>
</evidence>
<dbReference type="AlphaFoldDB" id="A0A1L8HSW2"/>
<proteinExistence type="predicted"/>